<dbReference type="Gramene" id="TraesCAD_scaffold_041294_01G000200.1">
    <property type="protein sequence ID" value="TraesCAD_scaffold_041294_01G000200.1"/>
    <property type="gene ID" value="TraesCAD_scaffold_041294_01G000200"/>
</dbReference>
<dbReference type="OrthoDB" id="691083at2759"/>
<dbReference type="Gramene" id="TraesCS6D02G257100.1">
    <property type="protein sequence ID" value="TraesCS6D02G257100.1.cds1"/>
    <property type="gene ID" value="TraesCS6D02G257100"/>
</dbReference>
<dbReference type="Gramene" id="TraesLAC6D03G03704120.1">
    <property type="protein sequence ID" value="TraesLAC6D03G03704120.1.CDS1"/>
    <property type="gene ID" value="TraesLAC6D03G03704120"/>
</dbReference>
<organism evidence="3">
    <name type="scientific">Triticum aestivum</name>
    <name type="common">Wheat</name>
    <dbReference type="NCBI Taxonomy" id="4565"/>
    <lineage>
        <taxon>Eukaryota</taxon>
        <taxon>Viridiplantae</taxon>
        <taxon>Streptophyta</taxon>
        <taxon>Embryophyta</taxon>
        <taxon>Tracheophyta</taxon>
        <taxon>Spermatophyta</taxon>
        <taxon>Magnoliopsida</taxon>
        <taxon>Liliopsida</taxon>
        <taxon>Poales</taxon>
        <taxon>Poaceae</taxon>
        <taxon>BOP clade</taxon>
        <taxon>Pooideae</taxon>
        <taxon>Triticodae</taxon>
        <taxon>Triticeae</taxon>
        <taxon>Triticinae</taxon>
        <taxon>Triticum</taxon>
    </lineage>
</organism>
<reference evidence="3" key="2">
    <citation type="submission" date="2018-10" db="UniProtKB">
        <authorList>
            <consortium name="EnsemblPlants"/>
        </authorList>
    </citation>
    <scope>IDENTIFICATION</scope>
</reference>
<evidence type="ECO:0000313" key="4">
    <source>
        <dbReference type="Proteomes" id="UP000019116"/>
    </source>
</evidence>
<dbReference type="OMA" id="RHADGWS"/>
<feature type="compositionally biased region" description="Low complexity" evidence="1">
    <location>
        <begin position="71"/>
        <end position="87"/>
    </location>
</feature>
<dbReference type="Gramene" id="TraesSTA6D03G03746560.1">
    <property type="protein sequence ID" value="TraesSTA6D03G03746560.1.CDS1"/>
    <property type="gene ID" value="TraesSTA6D03G03746560"/>
</dbReference>
<keyword evidence="4" id="KW-1185">Reference proteome</keyword>
<dbReference type="EnsemblPlants" id="TraesCS6D02G257100.1">
    <property type="protein sequence ID" value="TraesCS6D02G257100.1.cds1"/>
    <property type="gene ID" value="TraesCS6D02G257100"/>
</dbReference>
<dbReference type="Gramene" id="TraesLDM6D03G03757260.1">
    <property type="protein sequence ID" value="TraesLDM6D03G03757260.1.CDS1"/>
    <property type="gene ID" value="TraesLDM6D03G03757260"/>
</dbReference>
<dbReference type="Gramene" id="TraesROB_scaffold_042800_01G000200.1">
    <property type="protein sequence ID" value="TraesROB_scaffold_042800_01G000200.1"/>
    <property type="gene ID" value="TraesROB_scaffold_042800_01G000200"/>
</dbReference>
<dbReference type="Gramene" id="TraesMAC6D03G03751560.1">
    <property type="protein sequence ID" value="TraesMAC6D03G03751560.1.CDS1"/>
    <property type="gene ID" value="TraesMAC6D03G03751560"/>
</dbReference>
<dbReference type="InterPro" id="IPR008889">
    <property type="entry name" value="VQ"/>
</dbReference>
<dbReference type="PANTHER" id="PTHR34777">
    <property type="entry name" value="VQ MOTIF-CONTAINING PROTEIN 10"/>
    <property type="match status" value="1"/>
</dbReference>
<evidence type="ECO:0000256" key="1">
    <source>
        <dbReference type="SAM" id="MobiDB-lite"/>
    </source>
</evidence>
<dbReference type="Gramene" id="TraesRN6D0100655500.1">
    <property type="protein sequence ID" value="TraesRN6D0100655500.1"/>
    <property type="gene ID" value="TraesRN6D0100655500"/>
</dbReference>
<dbReference type="Gramene" id="TraesNOR6D03G03794170.1">
    <property type="protein sequence ID" value="TraesNOR6D03G03794170.1.CDS1"/>
    <property type="gene ID" value="TraesNOR6D03G03794170"/>
</dbReference>
<dbReference type="Gramene" id="TraesJUL6D03G03786560.1">
    <property type="protein sequence ID" value="TraesJUL6D03G03786560.1.CDS1"/>
    <property type="gene ID" value="TraesJUL6D03G03786560"/>
</dbReference>
<dbReference type="Gramene" id="TraesPARA_EIv1.0_2153020.1">
    <property type="protein sequence ID" value="TraesPARA_EIv1.0_2153020.1.CDS1"/>
    <property type="gene ID" value="TraesPARA_EIv1.0_2153020"/>
</dbReference>
<dbReference type="Gramene" id="TraesWEE_scaffold_039608_01G000200.1">
    <property type="protein sequence ID" value="TraesWEE_scaffold_039608_01G000200.1"/>
    <property type="gene ID" value="TraesWEE_scaffold_039608_01G000200"/>
</dbReference>
<evidence type="ECO:0000259" key="2">
    <source>
        <dbReference type="Pfam" id="PF05678"/>
    </source>
</evidence>
<dbReference type="Gramene" id="TraesCLE_scaffold_042096_01G000600.1">
    <property type="protein sequence ID" value="TraesCLE_scaffold_042096_01G000600.1"/>
    <property type="gene ID" value="TraesCLE_scaffold_042096_01G000600"/>
</dbReference>
<dbReference type="Pfam" id="PF05678">
    <property type="entry name" value="VQ"/>
    <property type="match status" value="1"/>
</dbReference>
<dbReference type="Gramene" id="TraesARI6D03G03717800.1">
    <property type="protein sequence ID" value="TraesARI6D03G03717800.1.CDS1"/>
    <property type="gene ID" value="TraesARI6D03G03717800"/>
</dbReference>
<sequence length="131" mass="13575">MDNKNGVKVTYIETQFVTSDAAGFKSLVQRLTGNSPAAAPAPAPQLHRPRPRHADGWSAATAGPSSYRMPATAGPASAAANDARTAAAAAHAGAAQPCLDELHGLCDYTELFTVVGASERQRDGSYSGFPY</sequence>
<feature type="region of interest" description="Disordered" evidence="1">
    <location>
        <begin position="33"/>
        <end position="87"/>
    </location>
</feature>
<name>A0A3B6QGW1_WHEAT</name>
<proteinExistence type="predicted"/>
<dbReference type="PANTHER" id="PTHR34777:SF18">
    <property type="entry name" value="OS02G0251800 PROTEIN"/>
    <property type="match status" value="1"/>
</dbReference>
<dbReference type="Gramene" id="TraesSYM6D03G03701110.1">
    <property type="protein sequence ID" value="TraesSYM6D03G03701110.1.CDS1"/>
    <property type="gene ID" value="TraesSYM6D03G03701110"/>
</dbReference>
<evidence type="ECO:0000313" key="3">
    <source>
        <dbReference type="EnsemblPlants" id="TraesCS6D02G257100.1.cds1"/>
    </source>
</evidence>
<feature type="compositionally biased region" description="Low complexity" evidence="1">
    <location>
        <begin position="36"/>
        <end position="46"/>
    </location>
</feature>
<dbReference type="Gramene" id="TraesJAG6D03G03736450.1">
    <property type="protein sequence ID" value="TraesJAG6D03G03736450.1.CDS1"/>
    <property type="gene ID" value="TraesJAG6D03G03736450"/>
</dbReference>
<feature type="domain" description="VQ" evidence="2">
    <location>
        <begin position="13"/>
        <end position="37"/>
    </location>
</feature>
<dbReference type="Gramene" id="TraesCS6D03G0619600.1">
    <property type="protein sequence ID" value="TraesCS6D03G0619600.1.CDS1"/>
    <property type="gene ID" value="TraesCS6D03G0619600"/>
</dbReference>
<reference evidence="3" key="1">
    <citation type="submission" date="2018-08" db="EMBL/GenBank/DDBJ databases">
        <authorList>
            <person name="Rossello M."/>
        </authorList>
    </citation>
    <scope>NUCLEOTIDE SEQUENCE [LARGE SCALE GENOMIC DNA]</scope>
    <source>
        <strain evidence="3">cv. Chinese Spring</strain>
    </source>
</reference>
<dbReference type="AlphaFoldDB" id="A0A3B6QGW1"/>
<protein>
    <recommendedName>
        <fullName evidence="2">VQ domain-containing protein</fullName>
    </recommendedName>
</protein>
<dbReference type="InterPro" id="IPR039608">
    <property type="entry name" value="VQ_1/10"/>
</dbReference>
<dbReference type="Proteomes" id="UP000019116">
    <property type="component" value="Chromosome 6D"/>
</dbReference>
<accession>A0A3B6QGW1</accession>